<dbReference type="InterPro" id="IPR036397">
    <property type="entry name" value="RNaseH_sf"/>
</dbReference>
<dbReference type="InterPro" id="IPR002156">
    <property type="entry name" value="RNaseH_domain"/>
</dbReference>
<organism evidence="2 3">
    <name type="scientific">Malus domestica</name>
    <name type="common">Apple</name>
    <name type="synonym">Pyrus malus</name>
    <dbReference type="NCBI Taxonomy" id="3750"/>
    <lineage>
        <taxon>Eukaryota</taxon>
        <taxon>Viridiplantae</taxon>
        <taxon>Streptophyta</taxon>
        <taxon>Embryophyta</taxon>
        <taxon>Tracheophyta</taxon>
        <taxon>Spermatophyta</taxon>
        <taxon>Magnoliopsida</taxon>
        <taxon>eudicotyledons</taxon>
        <taxon>Gunneridae</taxon>
        <taxon>Pentapetalae</taxon>
        <taxon>rosids</taxon>
        <taxon>fabids</taxon>
        <taxon>Rosales</taxon>
        <taxon>Rosaceae</taxon>
        <taxon>Amygdaloideae</taxon>
        <taxon>Maleae</taxon>
        <taxon>Malus</taxon>
    </lineage>
</organism>
<dbReference type="PANTHER" id="PTHR47723">
    <property type="entry name" value="OS05G0353850 PROTEIN"/>
    <property type="match status" value="1"/>
</dbReference>
<proteinExistence type="predicted"/>
<accession>A0A498JQY5</accession>
<dbReference type="InterPro" id="IPR053151">
    <property type="entry name" value="RNase_H-like"/>
</dbReference>
<dbReference type="Gene3D" id="3.30.420.10">
    <property type="entry name" value="Ribonuclease H-like superfamily/Ribonuclease H"/>
    <property type="match status" value="1"/>
</dbReference>
<dbReference type="PANTHER" id="PTHR47723:SF19">
    <property type="entry name" value="POLYNUCLEOTIDYL TRANSFERASE, RIBONUCLEASE H-LIKE SUPERFAMILY PROTEIN"/>
    <property type="match status" value="1"/>
</dbReference>
<dbReference type="InterPro" id="IPR012337">
    <property type="entry name" value="RNaseH-like_sf"/>
</dbReference>
<dbReference type="AlphaFoldDB" id="A0A498JQY5"/>
<evidence type="ECO:0000313" key="2">
    <source>
        <dbReference type="EMBL" id="RXH97555.1"/>
    </source>
</evidence>
<dbReference type="GO" id="GO:0003676">
    <property type="term" value="F:nucleic acid binding"/>
    <property type="evidence" value="ECO:0007669"/>
    <property type="project" value="InterPro"/>
</dbReference>
<evidence type="ECO:0000259" key="1">
    <source>
        <dbReference type="Pfam" id="PF13456"/>
    </source>
</evidence>
<comment type="caution">
    <text evidence="2">The sequence shown here is derived from an EMBL/GenBank/DDBJ whole genome shotgun (WGS) entry which is preliminary data.</text>
</comment>
<evidence type="ECO:0000313" key="3">
    <source>
        <dbReference type="Proteomes" id="UP000290289"/>
    </source>
</evidence>
<feature type="domain" description="RNase H type-1" evidence="1">
    <location>
        <begin position="1"/>
        <end position="83"/>
    </location>
</feature>
<dbReference type="GO" id="GO:0004523">
    <property type="term" value="F:RNA-DNA hybrid ribonuclease activity"/>
    <property type="evidence" value="ECO:0007669"/>
    <property type="project" value="InterPro"/>
</dbReference>
<dbReference type="EMBL" id="RDQH01000331">
    <property type="protein sequence ID" value="RXH97555.1"/>
    <property type="molecule type" value="Genomic_DNA"/>
</dbReference>
<dbReference type="SUPFAM" id="SSF53098">
    <property type="entry name" value="Ribonuclease H-like"/>
    <property type="match status" value="1"/>
</dbReference>
<sequence>MAEAEAVREGMEAIIHCEIMEDGIRLVVESDSKGLVQCLNKEAIADVSLEVYLHDIWRMMRFFQLVKVCFTPRQCNRAAHSVAVCC</sequence>
<dbReference type="CDD" id="cd06222">
    <property type="entry name" value="RNase_H_like"/>
    <property type="match status" value="1"/>
</dbReference>
<dbReference type="Proteomes" id="UP000290289">
    <property type="component" value="Chromosome 5"/>
</dbReference>
<keyword evidence="3" id="KW-1185">Reference proteome</keyword>
<protein>
    <recommendedName>
        <fullName evidence="1">RNase H type-1 domain-containing protein</fullName>
    </recommendedName>
</protein>
<dbReference type="InterPro" id="IPR044730">
    <property type="entry name" value="RNase_H-like_dom_plant"/>
</dbReference>
<gene>
    <name evidence="2" type="ORF">DVH24_009880</name>
</gene>
<name>A0A498JQY5_MALDO</name>
<dbReference type="Pfam" id="PF13456">
    <property type="entry name" value="RVT_3"/>
    <property type="match status" value="1"/>
</dbReference>
<reference evidence="2 3" key="1">
    <citation type="submission" date="2018-10" db="EMBL/GenBank/DDBJ databases">
        <title>A high-quality apple genome assembly.</title>
        <authorList>
            <person name="Hu J."/>
        </authorList>
    </citation>
    <scope>NUCLEOTIDE SEQUENCE [LARGE SCALE GENOMIC DNA]</scope>
    <source>
        <strain evidence="3">cv. HFTH1</strain>
        <tissue evidence="2">Young leaf</tissue>
    </source>
</reference>